<dbReference type="GO" id="GO:0003700">
    <property type="term" value="F:DNA-binding transcription factor activity"/>
    <property type="evidence" value="ECO:0007669"/>
    <property type="project" value="InterPro"/>
</dbReference>
<dbReference type="InterPro" id="IPR009057">
    <property type="entry name" value="Homeodomain-like_sf"/>
</dbReference>
<reference evidence="5 6" key="1">
    <citation type="submission" date="2018-12" db="EMBL/GenBank/DDBJ databases">
        <title>Genome sequencing of Prevotella sp. KCOM 3155 (= JS262).</title>
        <authorList>
            <person name="Kook J.-K."/>
            <person name="Park S.-N."/>
            <person name="Lim Y.K."/>
        </authorList>
    </citation>
    <scope>NUCLEOTIDE SEQUENCE [LARGE SCALE GENOMIC DNA]</scope>
    <source>
        <strain evidence="5 6">KCOM 3155</strain>
    </source>
</reference>
<dbReference type="InterPro" id="IPR037923">
    <property type="entry name" value="HTH-like"/>
</dbReference>
<evidence type="ECO:0000313" key="5">
    <source>
        <dbReference type="EMBL" id="RUL58447.1"/>
    </source>
</evidence>
<sequence>MQINQFKSAEPKAVCDSSFEFCISELQPDSKENNEAYRPHTSQYYRIIWFMDDGGEFEVDSNRYTFSAGTLFFLTPGQVNAFVKGKTPGGTGIRFCEQFLSDESSMESIFLKYDLFDTNDRLPYIIIGEGERETLLMLLNAMRQEMNRKDAFAHKDYLQHLLHIFLITIQRRGNNENEKRLCINCQADRIFVRFRQQLEHNFHEKHSVQHYAALLNISSKTLTRVVAEAANTTPLKIINSRLALEAQRLLQYSDMKVKEIAYHLGFEDPSNFVKFFKRQTGKMPTSYRL</sequence>
<gene>
    <name evidence="5" type="ORF">EHV08_00785</name>
</gene>
<accession>A0A432LIX7</accession>
<name>A0A432LIX7_9BACT</name>
<evidence type="ECO:0000256" key="1">
    <source>
        <dbReference type="ARBA" id="ARBA00023015"/>
    </source>
</evidence>
<dbReference type="GO" id="GO:0043565">
    <property type="term" value="F:sequence-specific DNA binding"/>
    <property type="evidence" value="ECO:0007669"/>
    <property type="project" value="InterPro"/>
</dbReference>
<evidence type="ECO:0000256" key="2">
    <source>
        <dbReference type="ARBA" id="ARBA00023125"/>
    </source>
</evidence>
<dbReference type="PANTHER" id="PTHR43280:SF32">
    <property type="entry name" value="TRANSCRIPTIONAL REGULATORY PROTEIN"/>
    <property type="match status" value="1"/>
</dbReference>
<keyword evidence="3" id="KW-0804">Transcription</keyword>
<dbReference type="Gene3D" id="1.10.10.60">
    <property type="entry name" value="Homeodomain-like"/>
    <property type="match status" value="1"/>
</dbReference>
<comment type="caution">
    <text evidence="5">The sequence shown here is derived from an EMBL/GenBank/DDBJ whole genome shotgun (WGS) entry which is preliminary data.</text>
</comment>
<dbReference type="SUPFAM" id="SSF46689">
    <property type="entry name" value="Homeodomain-like"/>
    <property type="match status" value="1"/>
</dbReference>
<feature type="domain" description="HTH araC/xylS-type" evidence="4">
    <location>
        <begin position="192"/>
        <end position="289"/>
    </location>
</feature>
<organism evidence="5 6">
    <name type="scientific">Prevotella koreensis</name>
    <dbReference type="NCBI Taxonomy" id="2490854"/>
    <lineage>
        <taxon>Bacteria</taxon>
        <taxon>Pseudomonadati</taxon>
        <taxon>Bacteroidota</taxon>
        <taxon>Bacteroidia</taxon>
        <taxon>Bacteroidales</taxon>
        <taxon>Prevotellaceae</taxon>
        <taxon>Prevotella</taxon>
    </lineage>
</organism>
<keyword evidence="2" id="KW-0238">DNA-binding</keyword>
<dbReference type="Pfam" id="PF12833">
    <property type="entry name" value="HTH_18"/>
    <property type="match status" value="1"/>
</dbReference>
<evidence type="ECO:0000256" key="3">
    <source>
        <dbReference type="ARBA" id="ARBA00023163"/>
    </source>
</evidence>
<dbReference type="PROSITE" id="PS01124">
    <property type="entry name" value="HTH_ARAC_FAMILY_2"/>
    <property type="match status" value="1"/>
</dbReference>
<evidence type="ECO:0000313" key="6">
    <source>
        <dbReference type="Proteomes" id="UP000278983"/>
    </source>
</evidence>
<dbReference type="SUPFAM" id="SSF51215">
    <property type="entry name" value="Regulatory protein AraC"/>
    <property type="match status" value="1"/>
</dbReference>
<keyword evidence="1" id="KW-0805">Transcription regulation</keyword>
<dbReference type="RefSeq" id="WP_126677550.1">
    <property type="nucleotide sequence ID" value="NZ_RYYU01000001.1"/>
</dbReference>
<evidence type="ECO:0000259" key="4">
    <source>
        <dbReference type="PROSITE" id="PS01124"/>
    </source>
</evidence>
<keyword evidence="6" id="KW-1185">Reference proteome</keyword>
<dbReference type="PANTHER" id="PTHR43280">
    <property type="entry name" value="ARAC-FAMILY TRANSCRIPTIONAL REGULATOR"/>
    <property type="match status" value="1"/>
</dbReference>
<dbReference type="PRINTS" id="PR00032">
    <property type="entry name" value="HTHARAC"/>
</dbReference>
<dbReference type="InterPro" id="IPR020449">
    <property type="entry name" value="Tscrpt_reg_AraC-type_HTH"/>
</dbReference>
<dbReference type="AlphaFoldDB" id="A0A432LIX7"/>
<dbReference type="InterPro" id="IPR018060">
    <property type="entry name" value="HTH_AraC"/>
</dbReference>
<proteinExistence type="predicted"/>
<dbReference type="EMBL" id="RYYU01000001">
    <property type="protein sequence ID" value="RUL58447.1"/>
    <property type="molecule type" value="Genomic_DNA"/>
</dbReference>
<dbReference type="SMART" id="SM00342">
    <property type="entry name" value="HTH_ARAC"/>
    <property type="match status" value="1"/>
</dbReference>
<dbReference type="OrthoDB" id="9782911at2"/>
<dbReference type="Proteomes" id="UP000278983">
    <property type="component" value="Unassembled WGS sequence"/>
</dbReference>
<protein>
    <submittedName>
        <fullName evidence="5">Helix-turn-helix domain-containing protein</fullName>
    </submittedName>
</protein>